<dbReference type="InterPro" id="IPR002145">
    <property type="entry name" value="CopG"/>
</dbReference>
<dbReference type="EMBL" id="CP002048">
    <property type="protein sequence ID" value="ADI01056.1"/>
    <property type="molecule type" value="Genomic_DNA"/>
</dbReference>
<dbReference type="InterPro" id="IPR010985">
    <property type="entry name" value="Ribbon_hlx_hlx"/>
</dbReference>
<dbReference type="HOGENOM" id="CLU_183864_0_0_9"/>
<keyword evidence="3" id="KW-1185">Reference proteome</keyword>
<dbReference type="GO" id="GO:0006355">
    <property type="term" value="P:regulation of DNA-templated transcription"/>
    <property type="evidence" value="ECO:0007669"/>
    <property type="project" value="InterPro"/>
</dbReference>
<evidence type="ECO:0000259" key="1">
    <source>
        <dbReference type="Pfam" id="PF01402"/>
    </source>
</evidence>
<reference evidence="3" key="1">
    <citation type="journal article" date="2010" name="Stand. Genomic Sci.">
        <title>Complete genome sequence of Syntrophothermus lipocalidus type strain (TGB-C1T).</title>
        <authorList>
            <consortium name="US DOE Joint Genome Institute (JGI-PGF)"/>
            <person name="Djao O."/>
            <person name="Zhang X."/>
            <person name="Lucas S."/>
            <person name="Lapidus A."/>
            <person name="Glavina Del Rio T."/>
            <person name="Nolan M."/>
            <person name="Tice H."/>
            <person name="Cheng J."/>
            <person name="Han C."/>
            <person name="Tapia R."/>
            <person name="Goodwin L."/>
            <person name="Pitluck S."/>
            <person name="Liolios K."/>
            <person name="Ivanova N."/>
            <person name="Mavromatis K."/>
            <person name="Mikhailova N."/>
            <person name="Ovchinnikova G."/>
            <person name="Pati A."/>
            <person name="Brambilla E."/>
            <person name="Chen A."/>
            <person name="Palaniappan K."/>
            <person name="Land M."/>
            <person name="Hauser L."/>
            <person name="Chang Y."/>
            <person name="Jeffries C."/>
            <person name="Rohde M."/>
            <person name="Sikorski J."/>
            <person name="Spring S."/>
            <person name="Goker M."/>
            <person name="Detter J."/>
            <person name="Woyke T."/>
            <person name="Bristow J."/>
            <person name="Eisen J."/>
            <person name="Markowitz V."/>
            <person name="Hugenholtz P."/>
            <person name="Kyrpides N."/>
            <person name="Klenk H."/>
        </authorList>
    </citation>
    <scope>NUCLEOTIDE SEQUENCE [LARGE SCALE GENOMIC DNA]</scope>
    <source>
        <strain evidence="3">DSM 12680 / TGB-C1</strain>
    </source>
</reference>
<reference evidence="2 3" key="2">
    <citation type="journal article" date="2010" name="Stand. Genomic Sci.">
        <title>Complete genome sequence of Syntrophothermus lipocalidus type strain (TGB-C1).</title>
        <authorList>
            <person name="Djao O.D."/>
            <person name="Zhang X."/>
            <person name="Lucas S."/>
            <person name="Lapidus A."/>
            <person name="Del Rio T.G."/>
            <person name="Nolan M."/>
            <person name="Tice H."/>
            <person name="Cheng J.F."/>
            <person name="Han C."/>
            <person name="Tapia R."/>
            <person name="Goodwin L."/>
            <person name="Pitluck S."/>
            <person name="Liolios K."/>
            <person name="Ivanova N."/>
            <person name="Mavromatis K."/>
            <person name="Mikhailova N."/>
            <person name="Ovchinnikova G."/>
            <person name="Pati A."/>
            <person name="Brambilla E."/>
            <person name="Chen A."/>
            <person name="Palaniappan K."/>
            <person name="Land M."/>
            <person name="Hauser L."/>
            <person name="Chang Y.J."/>
            <person name="Jeffries C.D."/>
            <person name="Rohde M."/>
            <person name="Sikorski J."/>
            <person name="Spring S."/>
            <person name="Goker M."/>
            <person name="Detter J.C."/>
            <person name="Woyke T."/>
            <person name="Bristow J."/>
            <person name="Eisen J.A."/>
            <person name="Markowitz V."/>
            <person name="Hugenholtz P."/>
            <person name="Kyrpides N.C."/>
            <person name="Klenk H.P."/>
        </authorList>
    </citation>
    <scope>NUCLEOTIDE SEQUENCE [LARGE SCALE GENOMIC DNA]</scope>
    <source>
        <strain evidence="3">DSM 12680 / TGB-C1</strain>
    </source>
</reference>
<proteinExistence type="predicted"/>
<feature type="domain" description="Ribbon-helix-helix protein CopG" evidence="1">
    <location>
        <begin position="5"/>
        <end position="41"/>
    </location>
</feature>
<dbReference type="RefSeq" id="WP_013174458.1">
    <property type="nucleotide sequence ID" value="NC_014220.1"/>
</dbReference>
<sequence>MDHQNITLSLPKELLRRVKHLAVERDTSVSALLIEALEEAVLAGDEYDRARDRQLALMEKGLDLGTQGLISWKRDELHER</sequence>
<accession>D7CJU2</accession>
<evidence type="ECO:0000313" key="3">
    <source>
        <dbReference type="Proteomes" id="UP000000378"/>
    </source>
</evidence>
<dbReference type="OrthoDB" id="4733637at2"/>
<gene>
    <name evidence="2" type="ordered locus">Slip_0269</name>
</gene>
<name>D7CJU2_SYNLT</name>
<dbReference type="CDD" id="cd21631">
    <property type="entry name" value="RHH_CopG_NikR-like"/>
    <property type="match status" value="1"/>
</dbReference>
<dbReference type="Pfam" id="PF01402">
    <property type="entry name" value="RHH_1"/>
    <property type="match status" value="1"/>
</dbReference>
<dbReference type="AlphaFoldDB" id="D7CJU2"/>
<dbReference type="SUPFAM" id="SSF47598">
    <property type="entry name" value="Ribbon-helix-helix"/>
    <property type="match status" value="1"/>
</dbReference>
<dbReference type="KEGG" id="slp:Slip_0269"/>
<dbReference type="Proteomes" id="UP000000378">
    <property type="component" value="Chromosome"/>
</dbReference>
<dbReference type="eggNOG" id="ENOG5032YFJ">
    <property type="taxonomic scope" value="Bacteria"/>
</dbReference>
<dbReference type="GO" id="GO:0003677">
    <property type="term" value="F:DNA binding"/>
    <property type="evidence" value="ECO:0007669"/>
    <property type="project" value="UniProtKB-KW"/>
</dbReference>
<organism evidence="2 3">
    <name type="scientific">Syntrophothermus lipocalidus (strain DSM 12680 / TGB-C1)</name>
    <dbReference type="NCBI Taxonomy" id="643648"/>
    <lineage>
        <taxon>Bacteria</taxon>
        <taxon>Bacillati</taxon>
        <taxon>Bacillota</taxon>
        <taxon>Clostridia</taxon>
        <taxon>Eubacteriales</taxon>
        <taxon>Syntrophomonadaceae</taxon>
        <taxon>Syntrophothermus</taxon>
    </lineage>
</organism>
<protein>
    <submittedName>
        <fullName evidence="2">CopG domain protein DNA-binding domain protein</fullName>
    </submittedName>
</protein>
<keyword evidence="2" id="KW-0238">DNA-binding</keyword>
<evidence type="ECO:0000313" key="2">
    <source>
        <dbReference type="EMBL" id="ADI01056.1"/>
    </source>
</evidence>